<dbReference type="KEGG" id="chu:CHU_0928"/>
<keyword evidence="1 4" id="KW-0808">Transferase</keyword>
<name>A0A6N4SPI5_CYTH3</name>
<feature type="domain" description="Glycosyl transferase family 1" evidence="2">
    <location>
        <begin position="189"/>
        <end position="345"/>
    </location>
</feature>
<dbReference type="GO" id="GO:0009103">
    <property type="term" value="P:lipopolysaccharide biosynthetic process"/>
    <property type="evidence" value="ECO:0007669"/>
    <property type="project" value="TreeGrafter"/>
</dbReference>
<dbReference type="Pfam" id="PF13439">
    <property type="entry name" value="Glyco_transf_4"/>
    <property type="match status" value="1"/>
</dbReference>
<dbReference type="AlphaFoldDB" id="A0A6N4SPI5"/>
<dbReference type="Pfam" id="PF00534">
    <property type="entry name" value="Glycos_transf_1"/>
    <property type="match status" value="1"/>
</dbReference>
<dbReference type="EC" id="2.4.1.-" evidence="4"/>
<evidence type="ECO:0000259" key="2">
    <source>
        <dbReference type="Pfam" id="PF00534"/>
    </source>
</evidence>
<dbReference type="InterPro" id="IPR028098">
    <property type="entry name" value="Glyco_trans_4-like_N"/>
</dbReference>
<sequence length="374" mass="43208">MNIAVNTRLLLEDRLEGIGWFTYETLKRITEQNPQHTFHFFFDRPYNDKFVFGKNVVPHVLFPQARHPFLWYIFFEWSIPFMLRKVKADAFISTDGYMPKSSKVKVLNVIHDINFEHRPQDLPKRVANYYKKNMPLFAQKATRLATVSEFSKQDLVKTYNIPADKIDVVYNGCNAAFKPIPEAEQVKVRYKHSAGRPFFLYIGSMHPRKNILNLMKAFEVFKKMTNCDMKLLLVGKAMWSNKDIQSLYHTLIYRHDIHFLGHIKTAELARIMASAHALTFVPYFEGFGIPILEALNCGVPVITSNTTSLPEVAGKAALLVNPESSEAIANAMIQIYKAPHIREKLLAQGVIQRQKFSWDKTAALLWASFEKMMR</sequence>
<keyword evidence="5" id="KW-1185">Reference proteome</keyword>
<dbReference type="Proteomes" id="UP000001822">
    <property type="component" value="Chromosome"/>
</dbReference>
<reference evidence="4 5" key="1">
    <citation type="journal article" date="2007" name="Appl. Environ. Microbiol.">
        <title>Genome sequence of the cellulolytic gliding bacterium Cytophaga hutchinsonii.</title>
        <authorList>
            <person name="Xie G."/>
            <person name="Bruce D.C."/>
            <person name="Challacombe J.F."/>
            <person name="Chertkov O."/>
            <person name="Detter J.C."/>
            <person name="Gilna P."/>
            <person name="Han C.S."/>
            <person name="Lucas S."/>
            <person name="Misra M."/>
            <person name="Myers G.L."/>
            <person name="Richardson P."/>
            <person name="Tapia R."/>
            <person name="Thayer N."/>
            <person name="Thompson L.S."/>
            <person name="Brettin T.S."/>
            <person name="Henrissat B."/>
            <person name="Wilson D.B."/>
            <person name="McBride M.J."/>
        </authorList>
    </citation>
    <scope>NUCLEOTIDE SEQUENCE [LARGE SCALE GENOMIC DNA]</scope>
    <source>
        <strain evidence="5">ATCC 33406 / DSM 1761 / CIP 103989 / NBRC 15051 / NCIMB 9469 / D465</strain>
    </source>
</reference>
<dbReference type="PANTHER" id="PTHR46401:SF2">
    <property type="entry name" value="GLYCOSYLTRANSFERASE WBBK-RELATED"/>
    <property type="match status" value="1"/>
</dbReference>
<evidence type="ECO:0000313" key="5">
    <source>
        <dbReference type="Proteomes" id="UP000001822"/>
    </source>
</evidence>
<gene>
    <name evidence="4" type="primary">rfaG</name>
    <name evidence="4" type="ordered locus">CHU_0928</name>
</gene>
<organism evidence="4 5">
    <name type="scientific">Cytophaga hutchinsonii (strain ATCC 33406 / DSM 1761 / CIP 103989 / NBRC 15051 / NCIMB 9469 / D465)</name>
    <dbReference type="NCBI Taxonomy" id="269798"/>
    <lineage>
        <taxon>Bacteria</taxon>
        <taxon>Pseudomonadati</taxon>
        <taxon>Bacteroidota</taxon>
        <taxon>Cytophagia</taxon>
        <taxon>Cytophagales</taxon>
        <taxon>Cytophagaceae</taxon>
        <taxon>Cytophaga</taxon>
    </lineage>
</organism>
<protein>
    <submittedName>
        <fullName evidence="4">A-glycosyltransferase, glycosyltransferase family 4 protein</fullName>
        <ecNumber evidence="4">2.4.1.-</ecNumber>
    </submittedName>
</protein>
<evidence type="ECO:0000259" key="3">
    <source>
        <dbReference type="Pfam" id="PF13439"/>
    </source>
</evidence>
<evidence type="ECO:0000313" key="4">
    <source>
        <dbReference type="EMBL" id="ABG58207.1"/>
    </source>
</evidence>
<dbReference type="FunFam" id="3.40.50.2000:FF:000119">
    <property type="entry name" value="Glycosyl transferase group 1"/>
    <property type="match status" value="1"/>
</dbReference>
<evidence type="ECO:0000256" key="1">
    <source>
        <dbReference type="ARBA" id="ARBA00022679"/>
    </source>
</evidence>
<keyword evidence="4" id="KW-0328">Glycosyltransferase</keyword>
<dbReference type="SUPFAM" id="SSF53756">
    <property type="entry name" value="UDP-Glycosyltransferase/glycogen phosphorylase"/>
    <property type="match status" value="1"/>
</dbReference>
<dbReference type="SMR" id="A0A6N4SPI5"/>
<feature type="domain" description="Glycosyltransferase subfamily 4-like N-terminal" evidence="3">
    <location>
        <begin position="17"/>
        <end position="175"/>
    </location>
</feature>
<dbReference type="RefSeq" id="WP_011584322.1">
    <property type="nucleotide sequence ID" value="NC_008255.1"/>
</dbReference>
<proteinExistence type="predicted"/>
<accession>A0A6N4SPI5</accession>
<dbReference type="GO" id="GO:0016757">
    <property type="term" value="F:glycosyltransferase activity"/>
    <property type="evidence" value="ECO:0007669"/>
    <property type="project" value="UniProtKB-KW"/>
</dbReference>
<dbReference type="EMBL" id="CP000383">
    <property type="protein sequence ID" value="ABG58207.1"/>
    <property type="molecule type" value="Genomic_DNA"/>
</dbReference>
<dbReference type="CDD" id="cd03809">
    <property type="entry name" value="GT4_MtfB-like"/>
    <property type="match status" value="1"/>
</dbReference>
<dbReference type="Gene3D" id="3.40.50.2000">
    <property type="entry name" value="Glycogen Phosphorylase B"/>
    <property type="match status" value="2"/>
</dbReference>
<dbReference type="InterPro" id="IPR001296">
    <property type="entry name" value="Glyco_trans_1"/>
</dbReference>
<dbReference type="PANTHER" id="PTHR46401">
    <property type="entry name" value="GLYCOSYLTRANSFERASE WBBK-RELATED"/>
    <property type="match status" value="1"/>
</dbReference>